<dbReference type="RefSeq" id="WP_002650069.1">
    <property type="nucleotide sequence ID" value="NZ_AANZ01000002.1"/>
</dbReference>
<evidence type="ECO:0000256" key="1">
    <source>
        <dbReference type="ARBA" id="ARBA00000677"/>
    </source>
</evidence>
<dbReference type="EC" id="3.4.21.89" evidence="3 7"/>
<dbReference type="InterPro" id="IPR036286">
    <property type="entry name" value="LexA/Signal_pep-like_sf"/>
</dbReference>
<dbReference type="GO" id="GO:0004252">
    <property type="term" value="F:serine-type endopeptidase activity"/>
    <property type="evidence" value="ECO:0007669"/>
    <property type="project" value="InterPro"/>
</dbReference>
<dbReference type="Proteomes" id="UP000004358">
    <property type="component" value="Unassembled WGS sequence"/>
</dbReference>
<accession>A3ZMQ1</accession>
<evidence type="ECO:0000256" key="3">
    <source>
        <dbReference type="ARBA" id="ARBA00013208"/>
    </source>
</evidence>
<proteinExistence type="inferred from homology"/>
<keyword evidence="7" id="KW-0645">Protease</keyword>
<dbReference type="AlphaFoldDB" id="A3ZMQ1"/>
<evidence type="ECO:0000313" key="10">
    <source>
        <dbReference type="Proteomes" id="UP000004358"/>
    </source>
</evidence>
<evidence type="ECO:0000256" key="4">
    <source>
        <dbReference type="ARBA" id="ARBA00019232"/>
    </source>
</evidence>
<dbReference type="PRINTS" id="PR00727">
    <property type="entry name" value="LEADERPTASE"/>
</dbReference>
<comment type="subcellular location">
    <subcellularLocation>
        <location evidence="7">Membrane</location>
        <topology evidence="7">Single-pass type II membrane protein</topology>
    </subcellularLocation>
</comment>
<feature type="domain" description="Peptidase S26" evidence="8">
    <location>
        <begin position="341"/>
        <end position="372"/>
    </location>
</feature>
<dbReference type="PANTHER" id="PTHR43390:SF1">
    <property type="entry name" value="CHLOROPLAST PROCESSING PEPTIDASE"/>
    <property type="match status" value="1"/>
</dbReference>
<dbReference type="PROSITE" id="PS00761">
    <property type="entry name" value="SPASE_I_3"/>
    <property type="match status" value="1"/>
</dbReference>
<organism evidence="9 10">
    <name type="scientific">Blastopirellula marina DSM 3645</name>
    <dbReference type="NCBI Taxonomy" id="314230"/>
    <lineage>
        <taxon>Bacteria</taxon>
        <taxon>Pseudomonadati</taxon>
        <taxon>Planctomycetota</taxon>
        <taxon>Planctomycetia</taxon>
        <taxon>Pirellulales</taxon>
        <taxon>Pirellulaceae</taxon>
        <taxon>Blastopirellula</taxon>
    </lineage>
</organism>
<dbReference type="PANTHER" id="PTHR43390">
    <property type="entry name" value="SIGNAL PEPTIDASE I"/>
    <property type="match status" value="1"/>
</dbReference>
<dbReference type="SUPFAM" id="SSF51306">
    <property type="entry name" value="LexA/Signal peptidase"/>
    <property type="match status" value="2"/>
</dbReference>
<dbReference type="GO" id="GO:0006465">
    <property type="term" value="P:signal peptide processing"/>
    <property type="evidence" value="ECO:0007669"/>
    <property type="project" value="InterPro"/>
</dbReference>
<sequence length="383" mass="41940">MKRLLVLTGILMLASLAGGYAFFARAPVYRVAGPSMAPALLGPHYNVTCPTCGHDFPIDATRGPVPTATCDDCGAIAPVKTDDIRAGDALETITGEIERFDLVMFPDPDDPLQRVVKRVVGLPGETIACRDGDLWIDGERYQKRWKELSRVMIPVYQVADNLASDPRISITADGWIQYHHQVHSQGIQITGAAPPLDDYPYNQGLPGKLHPLNELICTFVRTPDGPMEVVFGFEQNDFLLRDDPPGGRTICYLKGDEIQPLRVSQSADSNDLPRQESAVVHACVCDQLLQLGTGDRGGGVTVPYQLQPGNCTALPLRIHPGKGKIESLKIFRDIRYADFPETKIPTDAYFVLGDNVPASRDSRHFGVIAAKNARRMDPASKPD</sequence>
<feature type="domain" description="Peptidase S26" evidence="8">
    <location>
        <begin position="16"/>
        <end position="144"/>
    </location>
</feature>
<name>A3ZMQ1_9BACT</name>
<comment type="caution">
    <text evidence="9">The sequence shown here is derived from an EMBL/GenBank/DDBJ whole genome shotgun (WGS) entry which is preliminary data.</text>
</comment>
<feature type="active site" evidence="6">
    <location>
        <position position="35"/>
    </location>
</feature>
<dbReference type="OrthoDB" id="9802919at2"/>
<dbReference type="InterPro" id="IPR019533">
    <property type="entry name" value="Peptidase_S26"/>
</dbReference>
<evidence type="ECO:0000259" key="8">
    <source>
        <dbReference type="Pfam" id="PF10502"/>
    </source>
</evidence>
<dbReference type="Gene3D" id="2.10.109.10">
    <property type="entry name" value="Umud Fragment, subunit A"/>
    <property type="match status" value="2"/>
</dbReference>
<dbReference type="CDD" id="cd06530">
    <property type="entry name" value="S26_SPase_I"/>
    <property type="match status" value="2"/>
</dbReference>
<dbReference type="Pfam" id="PF10502">
    <property type="entry name" value="Peptidase_S26"/>
    <property type="match status" value="2"/>
</dbReference>
<reference evidence="9 10" key="1">
    <citation type="submission" date="2006-02" db="EMBL/GenBank/DDBJ databases">
        <authorList>
            <person name="Amann R."/>
            <person name="Ferriera S."/>
            <person name="Johnson J."/>
            <person name="Kravitz S."/>
            <person name="Halpern A."/>
            <person name="Remington K."/>
            <person name="Beeson K."/>
            <person name="Tran B."/>
            <person name="Rogers Y.-H."/>
            <person name="Friedman R."/>
            <person name="Venter J.C."/>
        </authorList>
    </citation>
    <scope>NUCLEOTIDE SEQUENCE [LARGE SCALE GENOMIC DNA]</scope>
    <source>
        <strain evidence="9 10">DSM 3645</strain>
    </source>
</reference>
<dbReference type="EMBL" id="AANZ01000002">
    <property type="protein sequence ID" value="EAQ82227.1"/>
    <property type="molecule type" value="Genomic_DNA"/>
</dbReference>
<dbReference type="GO" id="GO:0009003">
    <property type="term" value="F:signal peptidase activity"/>
    <property type="evidence" value="ECO:0007669"/>
    <property type="project" value="UniProtKB-EC"/>
</dbReference>
<dbReference type="STRING" id="314230.DSM3645_00895"/>
<gene>
    <name evidence="9" type="ORF">DSM3645_00895</name>
</gene>
<keyword evidence="5 7" id="KW-0378">Hydrolase</keyword>
<evidence type="ECO:0000256" key="5">
    <source>
        <dbReference type="ARBA" id="ARBA00022801"/>
    </source>
</evidence>
<protein>
    <recommendedName>
        <fullName evidence="4 7">Signal peptidase I</fullName>
        <ecNumber evidence="3 7">3.4.21.89</ecNumber>
    </recommendedName>
</protein>
<evidence type="ECO:0000256" key="7">
    <source>
        <dbReference type="RuleBase" id="RU362042"/>
    </source>
</evidence>
<dbReference type="InterPro" id="IPR000223">
    <property type="entry name" value="Pept_S26A_signal_pept_1"/>
</dbReference>
<dbReference type="InterPro" id="IPR019758">
    <property type="entry name" value="Pept_S26A_signal_pept_1_CS"/>
</dbReference>
<evidence type="ECO:0000256" key="2">
    <source>
        <dbReference type="ARBA" id="ARBA00009370"/>
    </source>
</evidence>
<dbReference type="NCBIfam" id="TIGR02227">
    <property type="entry name" value="sigpep_I_bact"/>
    <property type="match status" value="1"/>
</dbReference>
<feature type="active site" evidence="6">
    <location>
        <position position="117"/>
    </location>
</feature>
<comment type="catalytic activity">
    <reaction evidence="1 7">
        <text>Cleavage of hydrophobic, N-terminal signal or leader sequences from secreted and periplasmic proteins.</text>
        <dbReference type="EC" id="3.4.21.89"/>
    </reaction>
</comment>
<dbReference type="HOGENOM" id="CLU_720930_0_0_0"/>
<evidence type="ECO:0000256" key="6">
    <source>
        <dbReference type="PIRSR" id="PIRSR600223-1"/>
    </source>
</evidence>
<dbReference type="GO" id="GO:0016020">
    <property type="term" value="C:membrane"/>
    <property type="evidence" value="ECO:0007669"/>
    <property type="project" value="UniProtKB-SubCell"/>
</dbReference>
<comment type="similarity">
    <text evidence="2 7">Belongs to the peptidase S26 family.</text>
</comment>
<evidence type="ECO:0000313" key="9">
    <source>
        <dbReference type="EMBL" id="EAQ82227.1"/>
    </source>
</evidence>